<dbReference type="Proteomes" id="UP000085678">
    <property type="component" value="Unplaced"/>
</dbReference>
<keyword evidence="1" id="KW-0732">Signal</keyword>
<evidence type="ECO:0000313" key="2">
    <source>
        <dbReference type="Proteomes" id="UP000085678"/>
    </source>
</evidence>
<feature type="chain" id="PRO_5012571441" evidence="1">
    <location>
        <begin position="16"/>
        <end position="127"/>
    </location>
</feature>
<feature type="signal peptide" evidence="1">
    <location>
        <begin position="1"/>
        <end position="15"/>
    </location>
</feature>
<organism evidence="2 3">
    <name type="scientific">Lingula anatina</name>
    <name type="common">Brachiopod</name>
    <name type="synonym">Lingula unguis</name>
    <dbReference type="NCBI Taxonomy" id="7574"/>
    <lineage>
        <taxon>Eukaryota</taxon>
        <taxon>Metazoa</taxon>
        <taxon>Spiralia</taxon>
        <taxon>Lophotrochozoa</taxon>
        <taxon>Brachiopoda</taxon>
        <taxon>Linguliformea</taxon>
        <taxon>Lingulata</taxon>
        <taxon>Lingulida</taxon>
        <taxon>Linguloidea</taxon>
        <taxon>Lingulidae</taxon>
        <taxon>Lingula</taxon>
    </lineage>
</organism>
<gene>
    <name evidence="3" type="primary">LOC106173593</name>
</gene>
<evidence type="ECO:0000256" key="1">
    <source>
        <dbReference type="SAM" id="SignalP"/>
    </source>
</evidence>
<accession>A0A1S3JIH8</accession>
<dbReference type="GeneID" id="106173593"/>
<dbReference type="RefSeq" id="XP_013410215.1">
    <property type="nucleotide sequence ID" value="XM_013554761.1"/>
</dbReference>
<dbReference type="KEGG" id="lak:106173593"/>
<evidence type="ECO:0000313" key="3">
    <source>
        <dbReference type="RefSeq" id="XP_013410215.1"/>
    </source>
</evidence>
<dbReference type="InParanoid" id="A0A1S3JIH8"/>
<keyword evidence="2" id="KW-1185">Reference proteome</keyword>
<dbReference type="AlphaFoldDB" id="A0A1S3JIH8"/>
<reference evidence="3" key="1">
    <citation type="submission" date="2025-08" db="UniProtKB">
        <authorList>
            <consortium name="RefSeq"/>
        </authorList>
    </citation>
    <scope>IDENTIFICATION</scope>
    <source>
        <tissue evidence="3">Gonads</tissue>
    </source>
</reference>
<proteinExistence type="predicted"/>
<sequence>MKVLILVALVAVATAKPAENSIQRLVRSLAEDKIMKRDIISVVVNANCVCAINSVIGLPYGGCDFLSFSVASKCKQCFGSHPSALFTPPFTSICSNLAKLALNECNKGTVQNLADSVCPKFASSMIG</sequence>
<name>A0A1S3JIH8_LINAN</name>
<protein>
    <submittedName>
        <fullName evidence="3">Uncharacterized protein LOC106173593</fullName>
    </submittedName>
</protein>